<dbReference type="Proteomes" id="UP000729402">
    <property type="component" value="Unassembled WGS sequence"/>
</dbReference>
<dbReference type="AlphaFoldDB" id="A0A8J6BYB9"/>
<accession>A0A8J6BYB9</accession>
<name>A0A8J6BYB9_ZIZPA</name>
<protein>
    <submittedName>
        <fullName evidence="1">Uncharacterized protein</fullName>
    </submittedName>
</protein>
<dbReference type="EMBL" id="JAAALK010000079">
    <property type="protein sequence ID" value="KAG8100137.1"/>
    <property type="molecule type" value="Genomic_DNA"/>
</dbReference>
<organism evidence="1 2">
    <name type="scientific">Zizania palustris</name>
    <name type="common">Northern wild rice</name>
    <dbReference type="NCBI Taxonomy" id="103762"/>
    <lineage>
        <taxon>Eukaryota</taxon>
        <taxon>Viridiplantae</taxon>
        <taxon>Streptophyta</taxon>
        <taxon>Embryophyta</taxon>
        <taxon>Tracheophyta</taxon>
        <taxon>Spermatophyta</taxon>
        <taxon>Magnoliopsida</taxon>
        <taxon>Liliopsida</taxon>
        <taxon>Poales</taxon>
        <taxon>Poaceae</taxon>
        <taxon>BOP clade</taxon>
        <taxon>Oryzoideae</taxon>
        <taxon>Oryzeae</taxon>
        <taxon>Zizaniinae</taxon>
        <taxon>Zizania</taxon>
    </lineage>
</organism>
<comment type="caution">
    <text evidence="1">The sequence shown here is derived from an EMBL/GenBank/DDBJ whole genome shotgun (WGS) entry which is preliminary data.</text>
</comment>
<evidence type="ECO:0000313" key="2">
    <source>
        <dbReference type="Proteomes" id="UP000729402"/>
    </source>
</evidence>
<keyword evidence="2" id="KW-1185">Reference proteome</keyword>
<gene>
    <name evidence="1" type="ORF">GUJ93_ZPchr0013g34406</name>
</gene>
<reference evidence="1" key="2">
    <citation type="submission" date="2021-02" db="EMBL/GenBank/DDBJ databases">
        <authorList>
            <person name="Kimball J.A."/>
            <person name="Haas M.W."/>
            <person name="Macchietto M."/>
            <person name="Kono T."/>
            <person name="Duquette J."/>
            <person name="Shao M."/>
        </authorList>
    </citation>
    <scope>NUCLEOTIDE SEQUENCE</scope>
    <source>
        <tissue evidence="1">Fresh leaf tissue</tissue>
    </source>
</reference>
<proteinExistence type="predicted"/>
<sequence length="77" mass="7840">MDASKESAMAPMVRVSPKFRFIILAASGLRDIMSGKAMDGVGACGCSAMYASRSLVRPASHASASASVMMLVTVGAA</sequence>
<reference evidence="1" key="1">
    <citation type="journal article" date="2021" name="bioRxiv">
        <title>Whole Genome Assembly and Annotation of Northern Wild Rice, Zizania palustris L., Supports a Whole Genome Duplication in the Zizania Genus.</title>
        <authorList>
            <person name="Haas M."/>
            <person name="Kono T."/>
            <person name="Macchietto M."/>
            <person name="Millas R."/>
            <person name="McGilp L."/>
            <person name="Shao M."/>
            <person name="Duquette J."/>
            <person name="Hirsch C.N."/>
            <person name="Kimball J."/>
        </authorList>
    </citation>
    <scope>NUCLEOTIDE SEQUENCE</scope>
    <source>
        <tissue evidence="1">Fresh leaf tissue</tissue>
    </source>
</reference>
<evidence type="ECO:0000313" key="1">
    <source>
        <dbReference type="EMBL" id="KAG8100137.1"/>
    </source>
</evidence>